<dbReference type="Pfam" id="PF21725">
    <property type="entry name" value="T7SS_signal"/>
    <property type="match status" value="1"/>
</dbReference>
<reference evidence="3 4" key="1">
    <citation type="submission" date="2019-09" db="EMBL/GenBank/DDBJ databases">
        <title>Nocardioides panacisoli sp. nov., isolated from the soil of a ginseng field.</title>
        <authorList>
            <person name="Cho C."/>
        </authorList>
    </citation>
    <scope>NUCLEOTIDE SEQUENCE [LARGE SCALE GENOMIC DNA]</scope>
    <source>
        <strain evidence="3 4">BN130099</strain>
    </source>
</reference>
<protein>
    <recommendedName>
        <fullName evidence="2">Putative T7SS secretion signal domain-containing protein</fullName>
    </recommendedName>
</protein>
<dbReference type="EMBL" id="VUJV01000001">
    <property type="protein sequence ID" value="KAA1421753.1"/>
    <property type="molecule type" value="Genomic_DNA"/>
</dbReference>
<evidence type="ECO:0000313" key="4">
    <source>
        <dbReference type="Proteomes" id="UP000325003"/>
    </source>
</evidence>
<keyword evidence="1" id="KW-1133">Transmembrane helix</keyword>
<keyword evidence="1" id="KW-0472">Membrane</keyword>
<dbReference type="InterPro" id="IPR049082">
    <property type="entry name" value="T7SS_signal"/>
</dbReference>
<proteinExistence type="predicted"/>
<dbReference type="AlphaFoldDB" id="A0A5B1LMI4"/>
<evidence type="ECO:0000256" key="1">
    <source>
        <dbReference type="SAM" id="Phobius"/>
    </source>
</evidence>
<dbReference type="Proteomes" id="UP000325003">
    <property type="component" value="Unassembled WGS sequence"/>
</dbReference>
<keyword evidence="4" id="KW-1185">Reference proteome</keyword>
<sequence>MSVRLYRWDLVGQSDDPVPYSKGDVLAVADTYGETARDLERTSSILARLNREDGWRGEAAETFAEKADDALRDVDKAAEKYTMVKRALVSFAEDVGVAQSQTAAAAVDAENAQRQVEAHTYDPLSGVADPTNAQLDANWDRLRRLGRAEDDLALARARCVAAVAALDNAAEIAARAINQASEYYRDGRWDDIKGWARDHAEFLAGIARILEWIGVALAAIGIVLLLIVTAPAWLTALVVGLGVLAAVALLATHYLLYKSMTGGYELTGDDEVTAGDLIWDIVGLVSFGAGKGAGKIARGSADAASSVAASNAARAALARLAPQVRNALNIADPTNPLRRWAMQRFGQAIQRGSNSIPIVDDVVTSALQRLRSLDVELARIGQLRNQIPSVHLTPGVVADLERALRARGIAISLGQFDTIDKINNTLDLLDLPHVDVQAILDGSWHDLENLNWRLQRIGS</sequence>
<organism evidence="3 4">
    <name type="scientific">Nocardioides humilatus</name>
    <dbReference type="NCBI Taxonomy" id="2607660"/>
    <lineage>
        <taxon>Bacteria</taxon>
        <taxon>Bacillati</taxon>
        <taxon>Actinomycetota</taxon>
        <taxon>Actinomycetes</taxon>
        <taxon>Propionibacteriales</taxon>
        <taxon>Nocardioidaceae</taxon>
        <taxon>Nocardioides</taxon>
    </lineage>
</organism>
<dbReference type="RefSeq" id="WP_149727214.1">
    <property type="nucleotide sequence ID" value="NZ_VUJV01000001.1"/>
</dbReference>
<evidence type="ECO:0000259" key="2">
    <source>
        <dbReference type="Pfam" id="PF21725"/>
    </source>
</evidence>
<accession>A0A5B1LMI4</accession>
<keyword evidence="1" id="KW-0812">Transmembrane</keyword>
<feature type="transmembrane region" description="Helical" evidence="1">
    <location>
        <begin position="209"/>
        <end position="228"/>
    </location>
</feature>
<name>A0A5B1LMI4_9ACTN</name>
<reference evidence="3 4" key="2">
    <citation type="submission" date="2019-09" db="EMBL/GenBank/DDBJ databases">
        <authorList>
            <person name="Jin C."/>
        </authorList>
    </citation>
    <scope>NUCLEOTIDE SEQUENCE [LARGE SCALE GENOMIC DNA]</scope>
    <source>
        <strain evidence="3 4">BN130099</strain>
    </source>
</reference>
<feature type="transmembrane region" description="Helical" evidence="1">
    <location>
        <begin position="234"/>
        <end position="256"/>
    </location>
</feature>
<evidence type="ECO:0000313" key="3">
    <source>
        <dbReference type="EMBL" id="KAA1421753.1"/>
    </source>
</evidence>
<gene>
    <name evidence="3" type="ORF">F0U44_05640</name>
</gene>
<feature type="domain" description="Putative T7SS secretion signal" evidence="2">
    <location>
        <begin position="12"/>
        <end position="181"/>
    </location>
</feature>
<comment type="caution">
    <text evidence="3">The sequence shown here is derived from an EMBL/GenBank/DDBJ whole genome shotgun (WGS) entry which is preliminary data.</text>
</comment>